<feature type="transmembrane region" description="Helical" evidence="5">
    <location>
        <begin position="210"/>
        <end position="230"/>
    </location>
</feature>
<sequence length="257" mass="28751">MSLDKVAQICVLHSWFTSFYAVSVSASLYWATELLAKGPTFRALAQRVPSTNHSMTYTQVTVVWAMMLVQGSRRLYECLLIARPSQSKMWFGHWLLGIAFYLATSIAIWIEGTASIQKQITSVKDVMITGPSIKSFVGIMLFMLASGFQHDCHAYLASLKDIKKAEGNDSKSDYRLPDHPAFNISVTPHYFAECLIYLSLAIAAAPWGQWINWTMFCALTFVAVNLGVTAHGTKLWYEKRFGAAAVQGKARMIPLLY</sequence>
<accession>A0AAI8YUF8</accession>
<keyword evidence="5" id="KW-0560">Oxidoreductase</keyword>
<evidence type="ECO:0000256" key="1">
    <source>
        <dbReference type="ARBA" id="ARBA00004127"/>
    </source>
</evidence>
<keyword evidence="5" id="KW-0521">NADP</keyword>
<dbReference type="EC" id="1.3.1.94" evidence="5"/>
<dbReference type="GO" id="GO:0003865">
    <property type="term" value="F:3-oxo-5-alpha-steroid 4-dehydrogenase activity"/>
    <property type="evidence" value="ECO:0007669"/>
    <property type="project" value="TreeGrafter"/>
</dbReference>
<feature type="transmembrane region" description="Helical" evidence="5">
    <location>
        <begin position="130"/>
        <end position="148"/>
    </location>
</feature>
<dbReference type="GO" id="GO:0102389">
    <property type="term" value="F:polyprenol reductase activity"/>
    <property type="evidence" value="ECO:0007669"/>
    <property type="project" value="UniProtKB-UniRule"/>
</dbReference>
<proteinExistence type="inferred from homology"/>
<comment type="pathway">
    <text evidence="5">Protein modification; protein glycosylation.</text>
</comment>
<dbReference type="GO" id="GO:0006488">
    <property type="term" value="P:dolichol-linked oligosaccharide biosynthetic process"/>
    <property type="evidence" value="ECO:0007669"/>
    <property type="project" value="UniProtKB-UniRule"/>
</dbReference>
<keyword evidence="2 5" id="KW-0812">Transmembrane</keyword>
<keyword evidence="4 5" id="KW-0472">Membrane</keyword>
<evidence type="ECO:0000256" key="5">
    <source>
        <dbReference type="RuleBase" id="RU367081"/>
    </source>
</evidence>
<dbReference type="GO" id="GO:0016095">
    <property type="term" value="P:polyprenol catabolic process"/>
    <property type="evidence" value="ECO:0007669"/>
    <property type="project" value="UniProtKB-UniRule"/>
</dbReference>
<comment type="subcellular location">
    <subcellularLocation>
        <location evidence="1">Endomembrane system</location>
        <topology evidence="1">Multi-pass membrane protein</topology>
    </subcellularLocation>
    <subcellularLocation>
        <location evidence="5">Endoplasmic reticulum membrane</location>
    </subcellularLocation>
</comment>
<evidence type="ECO:0000313" key="8">
    <source>
        <dbReference type="Proteomes" id="UP001296104"/>
    </source>
</evidence>
<feature type="transmembrane region" description="Helical" evidence="5">
    <location>
        <begin position="12"/>
        <end position="31"/>
    </location>
</feature>
<dbReference type="Pfam" id="PF02544">
    <property type="entry name" value="Steroid_dh"/>
    <property type="match status" value="1"/>
</dbReference>
<dbReference type="InterPro" id="IPR039698">
    <property type="entry name" value="Dfg10/SRD5A3"/>
</dbReference>
<evidence type="ECO:0000256" key="4">
    <source>
        <dbReference type="ARBA" id="ARBA00023136"/>
    </source>
</evidence>
<dbReference type="PANTHER" id="PTHR14624:SF0">
    <property type="entry name" value="POLYPRENOL REDUCTASE"/>
    <property type="match status" value="1"/>
</dbReference>
<reference evidence="7" key="1">
    <citation type="submission" date="2023-11" db="EMBL/GenBank/DDBJ databases">
        <authorList>
            <person name="Alioto T."/>
            <person name="Alioto T."/>
            <person name="Gomez Garrido J."/>
        </authorList>
    </citation>
    <scope>NUCLEOTIDE SEQUENCE</scope>
</reference>
<feature type="transmembrane region" description="Helical" evidence="5">
    <location>
        <begin position="90"/>
        <end position="110"/>
    </location>
</feature>
<gene>
    <name evidence="7" type="ORF">LECACI_7A002186</name>
</gene>
<dbReference type="EMBL" id="CAVMBE010000009">
    <property type="protein sequence ID" value="CAK3883555.1"/>
    <property type="molecule type" value="Genomic_DNA"/>
</dbReference>
<organism evidence="7 8">
    <name type="scientific">Lecanosticta acicola</name>
    <dbReference type="NCBI Taxonomy" id="111012"/>
    <lineage>
        <taxon>Eukaryota</taxon>
        <taxon>Fungi</taxon>
        <taxon>Dikarya</taxon>
        <taxon>Ascomycota</taxon>
        <taxon>Pezizomycotina</taxon>
        <taxon>Dothideomycetes</taxon>
        <taxon>Dothideomycetidae</taxon>
        <taxon>Mycosphaerellales</taxon>
        <taxon>Mycosphaerellaceae</taxon>
        <taxon>Lecanosticta</taxon>
    </lineage>
</organism>
<comment type="function">
    <text evidence="5">Plays a key role in early steps of protein N-linked glycosylation by being involved in the conversion of polyprenol into dolichol. Acts as a polyprenal reductase that mediates the reduction of polyprenal into dolichal in a NADP-dependent mechanism. Dolichols are required for the synthesis of dolichol-linked monosaccharides and the oligosaccharide precursor used for N-glycosylation.</text>
</comment>
<evidence type="ECO:0000259" key="6">
    <source>
        <dbReference type="Pfam" id="PF02544"/>
    </source>
</evidence>
<comment type="similarity">
    <text evidence="5">Belongs to the steroid 5-alpha reductase family. Polyprenal reductase subfamily.</text>
</comment>
<dbReference type="PROSITE" id="PS50244">
    <property type="entry name" value="S5A_REDUCTASE"/>
    <property type="match status" value="1"/>
</dbReference>
<evidence type="ECO:0000313" key="7">
    <source>
        <dbReference type="EMBL" id="CAK3883555.1"/>
    </source>
</evidence>
<dbReference type="GO" id="GO:0005789">
    <property type="term" value="C:endoplasmic reticulum membrane"/>
    <property type="evidence" value="ECO:0007669"/>
    <property type="project" value="UniProtKB-SubCell"/>
</dbReference>
<feature type="domain" description="3-oxo-5-alpha-steroid 4-dehydrogenase C-terminal" evidence="6">
    <location>
        <begin position="133"/>
        <end position="257"/>
    </location>
</feature>
<protein>
    <recommendedName>
        <fullName evidence="5">Polyprenal reductase</fullName>
        <ecNumber evidence="5">1.3.1.94</ecNumber>
    </recommendedName>
</protein>
<name>A0AAI8YUF8_9PEZI</name>
<dbReference type="Proteomes" id="UP001296104">
    <property type="component" value="Unassembled WGS sequence"/>
</dbReference>
<evidence type="ECO:0000256" key="2">
    <source>
        <dbReference type="ARBA" id="ARBA00022692"/>
    </source>
</evidence>
<comment type="catalytic activity">
    <reaction evidence="5">
        <text>a di-trans,poly-cis-dolichal + NADP(+) = a di-trans,poly-cis-polyprenal + NADPH + H(+)</text>
        <dbReference type="Rhea" id="RHEA:80727"/>
        <dbReference type="Rhea" id="RHEA-COMP:19536"/>
        <dbReference type="Rhea" id="RHEA-COMP:19537"/>
        <dbReference type="ChEBI" id="CHEBI:15378"/>
        <dbReference type="ChEBI" id="CHEBI:57783"/>
        <dbReference type="ChEBI" id="CHEBI:58349"/>
        <dbReference type="ChEBI" id="CHEBI:231623"/>
        <dbReference type="ChEBI" id="CHEBI:231637"/>
        <dbReference type="EC" id="1.3.1.94"/>
    </reaction>
    <physiologicalReaction direction="right-to-left" evidence="5">
        <dbReference type="Rhea" id="RHEA:80729"/>
    </physiologicalReaction>
</comment>
<dbReference type="PANTHER" id="PTHR14624">
    <property type="entry name" value="DFG10 PROTEIN"/>
    <property type="match status" value="1"/>
</dbReference>
<evidence type="ECO:0000256" key="3">
    <source>
        <dbReference type="ARBA" id="ARBA00022989"/>
    </source>
</evidence>
<keyword evidence="5" id="KW-0256">Endoplasmic reticulum</keyword>
<dbReference type="InterPro" id="IPR001104">
    <property type="entry name" value="3-oxo-5_a-steroid_4-DH_C"/>
</dbReference>
<keyword evidence="3 5" id="KW-1133">Transmembrane helix</keyword>
<dbReference type="GO" id="GO:0160198">
    <property type="term" value="F:polyprenal reductase activity"/>
    <property type="evidence" value="ECO:0007669"/>
    <property type="project" value="UniProtKB-EC"/>
</dbReference>
<comment type="caution">
    <text evidence="7">The sequence shown here is derived from an EMBL/GenBank/DDBJ whole genome shotgun (WGS) entry which is preliminary data.</text>
</comment>
<dbReference type="AlphaFoldDB" id="A0AAI8YUF8"/>
<feature type="transmembrane region" description="Helical" evidence="5">
    <location>
        <begin position="181"/>
        <end position="204"/>
    </location>
</feature>
<keyword evidence="8" id="KW-1185">Reference proteome</keyword>